<evidence type="ECO:0000256" key="1">
    <source>
        <dbReference type="SAM" id="Coils"/>
    </source>
</evidence>
<reference evidence="3" key="1">
    <citation type="submission" date="2021-02" db="EMBL/GenBank/DDBJ databases">
        <authorList>
            <person name="Dougan E. K."/>
            <person name="Rhodes N."/>
            <person name="Thang M."/>
            <person name="Chan C."/>
        </authorList>
    </citation>
    <scope>NUCLEOTIDE SEQUENCE</scope>
</reference>
<gene>
    <name evidence="3" type="ORF">SNEC2469_LOCUS17133</name>
</gene>
<evidence type="ECO:0000313" key="4">
    <source>
        <dbReference type="Proteomes" id="UP000601435"/>
    </source>
</evidence>
<feature type="compositionally biased region" description="Polar residues" evidence="2">
    <location>
        <begin position="1110"/>
        <end position="1122"/>
    </location>
</feature>
<evidence type="ECO:0000313" key="3">
    <source>
        <dbReference type="EMBL" id="CAE7596164.1"/>
    </source>
</evidence>
<keyword evidence="1" id="KW-0175">Coiled coil</keyword>
<dbReference type="OrthoDB" id="447685at2759"/>
<feature type="region of interest" description="Disordered" evidence="2">
    <location>
        <begin position="849"/>
        <end position="907"/>
    </location>
</feature>
<sequence length="1388" mass="153467">MDAKAAVLLRQVRDFVSSLPSGAFPGTAAAAASLIEALTTEFETGRKARHGTLQTRRQLQKQSQKLKQKIEKLNGELAVARSDKLAGRVTDMWFLRCAFADPKVALQSLALWCETFYVQEQKAISRTYIATAKDAMCELVKQLNCEELAHLAATQDGTLFVRHIHDEALMKLRSYKPDAAVAGRIIRGKYSKVQNNVMEFFCGQHRLEYFTELQCLDRKDSQTIASAIISVLEGAVSALGLPDGRRAQSRRLVHCLIGDGISTNAKAARYVLAHFNRSLAAGPLQYRLVLVKCASHAANLVVQVGVTGSLIRDPINRCDLTAACSRNGSDILRRGIPQGMEAKPALTWNSKYENCTFVRALLLLKLLGIPSTALRPSRQLGNDTALRWDRFVGFYENRGAEQRLKKVALCLRLTDVALAITAAKHENRQGREPTIVRLSRGDVQRAASTQVTTVLALLHTDVHLDVTDVLTGLLTTHGHLVVRFDDYAKWPFRMWTLCQRWNADSFVSAIEAFLDLAPAELDAGFCRPLQAEALKQGSLAQGISFLLADAIQFELEQTLEILSASSLDVERKHAQDKKQERNRVLSAAAASRNCLLQRYCTGRHAAIAANVQLRSAMSKKLKMSATALAAQHNPSWLPRPGGFMGSQFDHPGRPADLKQYVEANKVTLQAEAAAIRTNADWLRFLETRRARFRELLRAATAQRRALSARLVPLADEMPLAAPLLPVVPFDQRWNCERKLFQERQGWFLLTSPGRRVAVFYVGLRGNGHALCLTETARQVLQLPASAILHDSWQPVRALLLSNGFPFQAQDAAVYSLDIQVQSLGPPCVTVRVVGATEVVLKARRPRRSAKARMDDSCTEASLSDGANAEASDDSDVQSLDTALDSEAAEAQEEPDSCDERPQADVGNPLEDAEDVQLRLPKGTHVVVEHSNPFFTLEDHYKVVSVPVSLSTRESPLTAMPPTAEAVQAELQRLQEGVENSQDMIQLHVALRRAGGEGCRVNAAQMLGWKQRLFQSTSMKCTFWVVPKANLPSLGELSSYVIDPATLTDIPAWLDLCQHYILDDAAPRNSLGLGVRTIEVSLAIQRTKDAARPESRPALQGCGNIDAAPTSAEQNPAPSSSRAMPQAEEGKPPRTRVLQPRTSDDLPEQQAAEEIAENCKEAFVNARYFSSDPLNSNTVVFWMERYKEHIMSRFSMFQEDPAQSAEERPPLDLFTQGLEEHSRLLIKYLVKTVLNPPKEMPFSDIHAFVSVFEELLKIPGLVPDTGRAICAIARRNMLDKSPISLSLSLQQQAVFFRSCFYQGFLKHRAGERLKNAMTDVSAAFSDRLVVVTDIAADGHLTELQLRDLDFAKTIFGASSEEVKLEFLLAKDIFQGFRVSGLGLGCKVQA</sequence>
<keyword evidence="4" id="KW-1185">Reference proteome</keyword>
<organism evidence="3 4">
    <name type="scientific">Symbiodinium necroappetens</name>
    <dbReference type="NCBI Taxonomy" id="1628268"/>
    <lineage>
        <taxon>Eukaryota</taxon>
        <taxon>Sar</taxon>
        <taxon>Alveolata</taxon>
        <taxon>Dinophyceae</taxon>
        <taxon>Suessiales</taxon>
        <taxon>Symbiodiniaceae</taxon>
        <taxon>Symbiodinium</taxon>
    </lineage>
</organism>
<proteinExistence type="predicted"/>
<accession>A0A812UZJ6</accession>
<protein>
    <submittedName>
        <fullName evidence="3">Uncharacterized protein</fullName>
    </submittedName>
</protein>
<dbReference type="Proteomes" id="UP000601435">
    <property type="component" value="Unassembled WGS sequence"/>
</dbReference>
<feature type="compositionally biased region" description="Acidic residues" evidence="2">
    <location>
        <begin position="886"/>
        <end position="896"/>
    </location>
</feature>
<evidence type="ECO:0000256" key="2">
    <source>
        <dbReference type="SAM" id="MobiDB-lite"/>
    </source>
</evidence>
<comment type="caution">
    <text evidence="3">The sequence shown here is derived from an EMBL/GenBank/DDBJ whole genome shotgun (WGS) entry which is preliminary data.</text>
</comment>
<feature type="coiled-coil region" evidence="1">
    <location>
        <begin position="56"/>
        <end position="83"/>
    </location>
</feature>
<feature type="region of interest" description="Disordered" evidence="2">
    <location>
        <begin position="1088"/>
        <end position="1150"/>
    </location>
</feature>
<name>A0A812UZJ6_9DINO</name>
<dbReference type="EMBL" id="CAJNJA010028194">
    <property type="protein sequence ID" value="CAE7596164.1"/>
    <property type="molecule type" value="Genomic_DNA"/>
</dbReference>